<evidence type="ECO:0000313" key="4">
    <source>
        <dbReference type="EMBL" id="CAK7210221.1"/>
    </source>
</evidence>
<evidence type="ECO:0000256" key="2">
    <source>
        <dbReference type="SAM" id="SignalP"/>
    </source>
</evidence>
<comment type="similarity">
    <text evidence="1">Belongs to the peptidase A1 family.</text>
</comment>
<dbReference type="PROSITE" id="PS51767">
    <property type="entry name" value="PEPTIDASE_A1"/>
    <property type="match status" value="1"/>
</dbReference>
<dbReference type="InterPro" id="IPR033121">
    <property type="entry name" value="PEPTIDASE_A1"/>
</dbReference>
<dbReference type="InterPro" id="IPR001461">
    <property type="entry name" value="Aspartic_peptidase_A1"/>
</dbReference>
<feature type="domain" description="Peptidase A1" evidence="3">
    <location>
        <begin position="57"/>
        <end position="402"/>
    </location>
</feature>
<dbReference type="PANTHER" id="PTHR47966">
    <property type="entry name" value="BETA-SITE APP-CLEAVING ENZYME, ISOFORM A-RELATED"/>
    <property type="match status" value="1"/>
</dbReference>
<accession>A0ABP0ASJ9</accession>
<dbReference type="Proteomes" id="UP001642406">
    <property type="component" value="Unassembled WGS sequence"/>
</dbReference>
<proteinExistence type="inferred from homology"/>
<reference evidence="4 5" key="1">
    <citation type="submission" date="2024-01" db="EMBL/GenBank/DDBJ databases">
        <authorList>
            <person name="Allen C."/>
            <person name="Tagirdzhanova G."/>
        </authorList>
    </citation>
    <scope>NUCLEOTIDE SEQUENCE [LARGE SCALE GENOMIC DNA]</scope>
</reference>
<dbReference type="PRINTS" id="PR00792">
    <property type="entry name" value="PEPSIN"/>
</dbReference>
<feature type="signal peptide" evidence="2">
    <location>
        <begin position="1"/>
        <end position="19"/>
    </location>
</feature>
<organism evidence="4 5">
    <name type="scientific">Sporothrix bragantina</name>
    <dbReference type="NCBI Taxonomy" id="671064"/>
    <lineage>
        <taxon>Eukaryota</taxon>
        <taxon>Fungi</taxon>
        <taxon>Dikarya</taxon>
        <taxon>Ascomycota</taxon>
        <taxon>Pezizomycotina</taxon>
        <taxon>Sordariomycetes</taxon>
        <taxon>Sordariomycetidae</taxon>
        <taxon>Ophiostomatales</taxon>
        <taxon>Ophiostomataceae</taxon>
        <taxon>Sporothrix</taxon>
    </lineage>
</organism>
<gene>
    <name evidence="4" type="ORF">SBRCBS47491_000703</name>
</gene>
<evidence type="ECO:0000259" key="3">
    <source>
        <dbReference type="PROSITE" id="PS51767"/>
    </source>
</evidence>
<evidence type="ECO:0000256" key="1">
    <source>
        <dbReference type="ARBA" id="ARBA00007447"/>
    </source>
</evidence>
<evidence type="ECO:0000313" key="5">
    <source>
        <dbReference type="Proteomes" id="UP001642406"/>
    </source>
</evidence>
<dbReference type="PANTHER" id="PTHR47966:SF65">
    <property type="entry name" value="ASPARTIC-TYPE ENDOPEPTIDASE"/>
    <property type="match status" value="1"/>
</dbReference>
<comment type="caution">
    <text evidence="4">The sequence shown here is derived from an EMBL/GenBank/DDBJ whole genome shotgun (WGS) entry which is preliminary data.</text>
</comment>
<dbReference type="SUPFAM" id="SSF50630">
    <property type="entry name" value="Acid proteases"/>
    <property type="match status" value="1"/>
</dbReference>
<protein>
    <recommendedName>
        <fullName evidence="3">Peptidase A1 domain-containing protein</fullName>
    </recommendedName>
</protein>
<dbReference type="Gene3D" id="2.40.70.10">
    <property type="entry name" value="Acid Proteases"/>
    <property type="match status" value="2"/>
</dbReference>
<dbReference type="Pfam" id="PF00026">
    <property type="entry name" value="Asp"/>
    <property type="match status" value="1"/>
</dbReference>
<sequence>MPSLLTATLLAGAASTAFGHISYPIHHRSVAGGSGGMQKRSASYDGAVLNNNSYTSYIIDLEIGTPPQLVSVQIDTGSSILWMNANCDNAANVPYCKEQSQFDSAKSSTWKSLNQTDTITYGSGNATLNQGTDVVRIPAAAGGTEMSIPALEFGVAEETYILSVGILGVSFGQIGELTEYPNVIDQLYLNNLTNGRVFSMALGNVTNRVAGDGVIIFGGVDTKKFTGPLVPLPNLPEQKTDPYPIPRYWVNMDSITINGTELVKPSNTSSNTTTANTPITSPELFSDINGPVIMDSGTSFLQLPTTFMEAIAKTMGGSIVDGTVIVDCAWQTAPGSLEFVFGESNTDMVVIDVPLAAMVLEDEGMCGLGIQSSDGDIMIMGDILMRQAYYVFDQDNQYIYMAPYADCGSAEETLPKLTSGEFFNYTGQCSTAAFVEETAAIASMAAQATASPTATKTGGSSSATSGSAGASGTAKASAGNSVAVSAILLAAGFAVSLFV</sequence>
<keyword evidence="2" id="KW-0732">Signal</keyword>
<name>A0ABP0ASJ9_9PEZI</name>
<dbReference type="InterPro" id="IPR021109">
    <property type="entry name" value="Peptidase_aspartic_dom_sf"/>
</dbReference>
<keyword evidence="5" id="KW-1185">Reference proteome</keyword>
<feature type="chain" id="PRO_5046179114" description="Peptidase A1 domain-containing protein" evidence="2">
    <location>
        <begin position="20"/>
        <end position="499"/>
    </location>
</feature>
<dbReference type="EMBL" id="CAWUHC010000004">
    <property type="protein sequence ID" value="CAK7210221.1"/>
    <property type="molecule type" value="Genomic_DNA"/>
</dbReference>